<sequence>MTRQIVKSYGGVQGFFWLALGKTEYLIRNTKPGLKVQSLIQGNERLARLFRRTGRTLMLGD</sequence>
<dbReference type="AlphaFoldDB" id="A0A6J7I1H9"/>
<evidence type="ECO:0000313" key="1">
    <source>
        <dbReference type="EMBL" id="CAB4924556.1"/>
    </source>
</evidence>
<organism evidence="1">
    <name type="scientific">freshwater metagenome</name>
    <dbReference type="NCBI Taxonomy" id="449393"/>
    <lineage>
        <taxon>unclassified sequences</taxon>
        <taxon>metagenomes</taxon>
        <taxon>ecological metagenomes</taxon>
    </lineage>
</organism>
<proteinExistence type="predicted"/>
<accession>A0A6J7I1H9</accession>
<dbReference type="EMBL" id="CAFBMS010000077">
    <property type="protein sequence ID" value="CAB4924556.1"/>
    <property type="molecule type" value="Genomic_DNA"/>
</dbReference>
<reference evidence="1" key="1">
    <citation type="submission" date="2020-05" db="EMBL/GenBank/DDBJ databases">
        <authorList>
            <person name="Chiriac C."/>
            <person name="Salcher M."/>
            <person name="Ghai R."/>
            <person name="Kavagutti S V."/>
        </authorList>
    </citation>
    <scope>NUCLEOTIDE SEQUENCE</scope>
</reference>
<protein>
    <submittedName>
        <fullName evidence="1">Unannotated protein</fullName>
    </submittedName>
</protein>
<gene>
    <name evidence="1" type="ORF">UFOPK3614_01046</name>
</gene>
<name>A0A6J7I1H9_9ZZZZ</name>